<dbReference type="PROSITE" id="PS51084">
    <property type="entry name" value="HIT_2"/>
    <property type="match status" value="1"/>
</dbReference>
<name>A0A2A9D138_9MICO</name>
<dbReference type="AlphaFoldDB" id="A0A2A9D138"/>
<proteinExistence type="predicted"/>
<protein>
    <submittedName>
        <fullName evidence="5">Diadenosine tetraphosphate (Ap4A) HIT family hydrolase</fullName>
    </submittedName>
</protein>
<dbReference type="EMBL" id="PDJD01000001">
    <property type="protein sequence ID" value="PFG19569.1"/>
    <property type="molecule type" value="Genomic_DNA"/>
</dbReference>
<dbReference type="Pfam" id="PF01230">
    <property type="entry name" value="HIT"/>
    <property type="match status" value="1"/>
</dbReference>
<comment type="caution">
    <text evidence="5">The sequence shown here is derived from an EMBL/GenBank/DDBJ whole genome shotgun (WGS) entry which is preliminary data.</text>
</comment>
<dbReference type="RefSeq" id="WP_098468667.1">
    <property type="nucleotide sequence ID" value="NZ_PDJD01000001.1"/>
</dbReference>
<dbReference type="InterPro" id="IPR036265">
    <property type="entry name" value="HIT-like_sf"/>
</dbReference>
<organism evidence="5 6">
    <name type="scientific">Serinibacter salmoneus</name>
    <dbReference type="NCBI Taxonomy" id="556530"/>
    <lineage>
        <taxon>Bacteria</taxon>
        <taxon>Bacillati</taxon>
        <taxon>Actinomycetota</taxon>
        <taxon>Actinomycetes</taxon>
        <taxon>Micrococcales</taxon>
        <taxon>Beutenbergiaceae</taxon>
        <taxon>Serinibacter</taxon>
    </lineage>
</organism>
<dbReference type="InterPro" id="IPR001310">
    <property type="entry name" value="Histidine_triad_HIT"/>
</dbReference>
<dbReference type="PANTHER" id="PTHR46648:SF1">
    <property type="entry name" value="ADENOSINE 5'-MONOPHOSPHORAMIDASE HNT1"/>
    <property type="match status" value="1"/>
</dbReference>
<feature type="active site" description="Tele-AMP-histidine intermediate" evidence="1">
    <location>
        <position position="93"/>
    </location>
</feature>
<dbReference type="Gene3D" id="3.30.428.10">
    <property type="entry name" value="HIT-like"/>
    <property type="match status" value="1"/>
</dbReference>
<evidence type="ECO:0000313" key="6">
    <source>
        <dbReference type="Proteomes" id="UP000224915"/>
    </source>
</evidence>
<gene>
    <name evidence="5" type="ORF">ATL40_1133</name>
</gene>
<dbReference type="SUPFAM" id="SSF54197">
    <property type="entry name" value="HIT-like"/>
    <property type="match status" value="1"/>
</dbReference>
<dbReference type="PANTHER" id="PTHR46648">
    <property type="entry name" value="HIT FAMILY PROTEIN 1"/>
    <property type="match status" value="1"/>
</dbReference>
<keyword evidence="5" id="KW-0378">Hydrolase</keyword>
<evidence type="ECO:0000256" key="3">
    <source>
        <dbReference type="PROSITE-ProRule" id="PRU00464"/>
    </source>
</evidence>
<sequence length="133" mass="14292">MATLFTQIIAGEIPGQIIHSDPECVVFLTIAPVTPGHALVVPRAEIDHWIEADPDLLAHLTAVAQRIGRAQLTAFGGNRIGLVVQGYGVPHLHLHVFPTTGPEDFRHIEGEQASPDQLAQAADRLRAALAHLP</sequence>
<feature type="short sequence motif" description="Histidine triad motif" evidence="2 3">
    <location>
        <begin position="91"/>
        <end position="95"/>
    </location>
</feature>
<evidence type="ECO:0000256" key="1">
    <source>
        <dbReference type="PIRSR" id="PIRSR601310-1"/>
    </source>
</evidence>
<dbReference type="GO" id="GO:0016787">
    <property type="term" value="F:hydrolase activity"/>
    <property type="evidence" value="ECO:0007669"/>
    <property type="project" value="UniProtKB-KW"/>
</dbReference>
<evidence type="ECO:0000259" key="4">
    <source>
        <dbReference type="PROSITE" id="PS51084"/>
    </source>
</evidence>
<dbReference type="Proteomes" id="UP000224915">
    <property type="component" value="Unassembled WGS sequence"/>
</dbReference>
<dbReference type="GO" id="GO:0009117">
    <property type="term" value="P:nucleotide metabolic process"/>
    <property type="evidence" value="ECO:0007669"/>
    <property type="project" value="TreeGrafter"/>
</dbReference>
<reference evidence="5 6" key="1">
    <citation type="submission" date="2017-10" db="EMBL/GenBank/DDBJ databases">
        <title>Sequencing the genomes of 1000 actinobacteria strains.</title>
        <authorList>
            <person name="Klenk H.-P."/>
        </authorList>
    </citation>
    <scope>NUCLEOTIDE SEQUENCE [LARGE SCALE GENOMIC DNA]</scope>
    <source>
        <strain evidence="5 6">DSM 21801</strain>
    </source>
</reference>
<evidence type="ECO:0000313" key="5">
    <source>
        <dbReference type="EMBL" id="PFG19569.1"/>
    </source>
</evidence>
<keyword evidence="6" id="KW-1185">Reference proteome</keyword>
<evidence type="ECO:0000256" key="2">
    <source>
        <dbReference type="PIRSR" id="PIRSR601310-3"/>
    </source>
</evidence>
<accession>A0A2A9D138</accession>
<dbReference type="InterPro" id="IPR011146">
    <property type="entry name" value="HIT-like"/>
</dbReference>
<dbReference type="PRINTS" id="PR00332">
    <property type="entry name" value="HISTRIAD"/>
</dbReference>
<dbReference type="OrthoDB" id="9784774at2"/>
<feature type="domain" description="HIT" evidence="4">
    <location>
        <begin position="4"/>
        <end position="107"/>
    </location>
</feature>